<dbReference type="EC" id="3.5.1.115" evidence="2"/>
<feature type="region of interest" description="Disordered" evidence="3">
    <location>
        <begin position="312"/>
        <end position="354"/>
    </location>
</feature>
<evidence type="ECO:0000256" key="2">
    <source>
        <dbReference type="HAMAP-Rule" id="MF_01482"/>
    </source>
</evidence>
<keyword evidence="5" id="KW-1185">Reference proteome</keyword>
<gene>
    <name evidence="2 4" type="primary">mca</name>
    <name evidence="4" type="ORF">GCM10025862_25680</name>
</gene>
<dbReference type="InterPro" id="IPR003737">
    <property type="entry name" value="GlcNAc_PI_deacetylase-related"/>
</dbReference>
<keyword evidence="1 2" id="KW-0862">Zinc</keyword>
<dbReference type="EMBL" id="BSUJ01000001">
    <property type="protein sequence ID" value="GMA20547.1"/>
    <property type="molecule type" value="Genomic_DNA"/>
</dbReference>
<evidence type="ECO:0000256" key="1">
    <source>
        <dbReference type="ARBA" id="ARBA00022833"/>
    </source>
</evidence>
<dbReference type="HAMAP" id="MF_01482">
    <property type="entry name" value="Mca"/>
    <property type="match status" value="1"/>
</dbReference>
<accession>A0ABQ6HQC9</accession>
<dbReference type="InterPro" id="IPR024078">
    <property type="entry name" value="LmbE-like_dom_sf"/>
</dbReference>
<comment type="similarity">
    <text evidence="2">Belongs to the MshB deacetylase family. Mca subfamily.</text>
</comment>
<dbReference type="NCBIfam" id="TIGR03446">
    <property type="entry name" value="mycothiol_Mca"/>
    <property type="match status" value="1"/>
</dbReference>
<name>A0ABQ6HQC9_9MICO</name>
<comment type="function">
    <text evidence="2">A mycothiol (MSH, N-acetylcysteinyl-glucosaminyl-inositol) S-conjugate amidase, it recycles conjugated MSH to the N-acetyl cysteine conjugate (AcCys S-conjugate, a mercapturic acid) and the MSH precursor. Involved in MSH-dependent detoxification of a number of alkylating agents and antibiotics.</text>
</comment>
<dbReference type="InterPro" id="IPR017811">
    <property type="entry name" value="Mca"/>
</dbReference>
<keyword evidence="2" id="KW-0378">Hydrolase</keyword>
<dbReference type="Gene3D" id="3.40.50.10320">
    <property type="entry name" value="LmbE-like"/>
    <property type="match status" value="1"/>
</dbReference>
<organism evidence="4 5">
    <name type="scientific">Arsenicicoccus piscis</name>
    <dbReference type="NCBI Taxonomy" id="673954"/>
    <lineage>
        <taxon>Bacteria</taxon>
        <taxon>Bacillati</taxon>
        <taxon>Actinomycetota</taxon>
        <taxon>Actinomycetes</taxon>
        <taxon>Micrococcales</taxon>
        <taxon>Intrasporangiaceae</taxon>
        <taxon>Arsenicicoccus</taxon>
    </lineage>
</organism>
<feature type="binding site" evidence="2">
    <location>
        <position position="144"/>
    </location>
    <ligand>
        <name>Zn(2+)</name>
        <dbReference type="ChEBI" id="CHEBI:29105"/>
    </ligand>
</feature>
<dbReference type="PANTHER" id="PTHR12993:SF11">
    <property type="entry name" value="N-ACETYLGLUCOSAMINYL-PHOSPHATIDYLINOSITOL DE-N-ACETYLASE"/>
    <property type="match status" value="1"/>
</dbReference>
<proteinExistence type="inferred from homology"/>
<dbReference type="SUPFAM" id="SSF102588">
    <property type="entry name" value="LmbE-like"/>
    <property type="match status" value="1"/>
</dbReference>
<feature type="binding site" evidence="2">
    <location>
        <position position="16"/>
    </location>
    <ligand>
        <name>Zn(2+)</name>
        <dbReference type="ChEBI" id="CHEBI:29105"/>
    </ligand>
</feature>
<comment type="caution">
    <text evidence="4">The sequence shown here is derived from an EMBL/GenBank/DDBJ whole genome shotgun (WGS) entry which is preliminary data.</text>
</comment>
<evidence type="ECO:0000313" key="4">
    <source>
        <dbReference type="EMBL" id="GMA20547.1"/>
    </source>
</evidence>
<comment type="cofactor">
    <cofactor evidence="2">
        <name>Zn(2+)</name>
        <dbReference type="ChEBI" id="CHEBI:29105"/>
    </cofactor>
    <text evidence="2">Binds 1 zinc ion per subunit.</text>
</comment>
<keyword evidence="2" id="KW-0479">Metal-binding</keyword>
<protein>
    <recommendedName>
        <fullName evidence="2">Mycothiol S-conjugate amidase</fullName>
        <ecNumber evidence="2">3.5.1.115</ecNumber>
    </recommendedName>
</protein>
<feature type="compositionally biased region" description="Basic and acidic residues" evidence="3">
    <location>
        <begin position="343"/>
        <end position="354"/>
    </location>
</feature>
<feature type="binding site" evidence="2">
    <location>
        <position position="13"/>
    </location>
    <ligand>
        <name>Zn(2+)</name>
        <dbReference type="ChEBI" id="CHEBI:29105"/>
    </ligand>
</feature>
<reference evidence="5" key="1">
    <citation type="journal article" date="2019" name="Int. J. Syst. Evol. Microbiol.">
        <title>The Global Catalogue of Microorganisms (GCM) 10K type strain sequencing project: providing services to taxonomists for standard genome sequencing and annotation.</title>
        <authorList>
            <consortium name="The Broad Institute Genomics Platform"/>
            <consortium name="The Broad Institute Genome Sequencing Center for Infectious Disease"/>
            <person name="Wu L."/>
            <person name="Ma J."/>
        </authorList>
    </citation>
    <scope>NUCLEOTIDE SEQUENCE [LARGE SCALE GENOMIC DNA]</scope>
    <source>
        <strain evidence="5">NBRC 105830</strain>
    </source>
</reference>
<dbReference type="PANTHER" id="PTHR12993">
    <property type="entry name" value="N-ACETYLGLUCOSAMINYL-PHOSPHATIDYLINOSITOL DE-N-ACETYLASE-RELATED"/>
    <property type="match status" value="1"/>
</dbReference>
<comment type="subunit">
    <text evidence="2">Monomer.</text>
</comment>
<comment type="catalytic activity">
    <reaction evidence="2">
        <text>mycothiol S-conjugate + H2O = an N-acetyl-L-cysteine-S-conjugate + 1D-myo-inositol 2-amino-2-deoxy-alpha-D-glucopyranoside</text>
        <dbReference type="Rhea" id="RHEA:36543"/>
        <dbReference type="ChEBI" id="CHEBI:15377"/>
        <dbReference type="ChEBI" id="CHEBI:58718"/>
        <dbReference type="ChEBI" id="CHEBI:58886"/>
        <dbReference type="ChEBI" id="CHEBI:59633"/>
        <dbReference type="EC" id="3.5.1.115"/>
    </reaction>
</comment>
<evidence type="ECO:0000256" key="3">
    <source>
        <dbReference type="SAM" id="MobiDB-lite"/>
    </source>
</evidence>
<dbReference type="Proteomes" id="UP001157109">
    <property type="component" value="Unassembled WGS sequence"/>
</dbReference>
<sequence length="354" mass="39291">MGETLRLMCVHAHPDDESSKGAAMMAKYVAEGVEVLVVSCTGGERGDVLNEALKDDVHIQRNLPQVRREEMARAKEILGIEHQWLGFVDSGLPEGDPLPPLPDGCFALEPLEVSTEALVRVVREFRPHVMTTYDELGGYPHPDHIQCHVVSMAAFDAAGDPERFPHAGEHWQPLKIYYNQTFTHARIVAFHEAMIAAGLESPYADWLDRWRDRPERTITTRVPCAEYFPTRDRALLAHATQVDPEGTWFKVPLAIQEQIWPTDDFEAALSYVPVEPGEDDLFAGLRDIDASALARRTDLEVAYDGRVEPAEDPAAVFTRRSTTASSTPSASSAARDSIDSDDTSERPTDSQEAS</sequence>
<evidence type="ECO:0000313" key="5">
    <source>
        <dbReference type="Proteomes" id="UP001157109"/>
    </source>
</evidence>
<feature type="compositionally biased region" description="Low complexity" evidence="3">
    <location>
        <begin position="318"/>
        <end position="335"/>
    </location>
</feature>
<dbReference type="Pfam" id="PF02585">
    <property type="entry name" value="PIG-L"/>
    <property type="match status" value="1"/>
</dbReference>